<reference evidence="2" key="1">
    <citation type="journal article" date="2019" name="Beilstein J. Org. Chem.">
        <title>Nanangenines: drimane sesquiterpenoids as the dominant metabolite cohort of a novel Australian fungus, Aspergillus nanangensis.</title>
        <authorList>
            <person name="Lacey H.J."/>
            <person name="Gilchrist C.L.M."/>
            <person name="Crombie A."/>
            <person name="Kalaitzis J.A."/>
            <person name="Vuong D."/>
            <person name="Rutledge P.J."/>
            <person name="Turner P."/>
            <person name="Pitt J.I."/>
            <person name="Lacey E."/>
            <person name="Chooi Y.H."/>
            <person name="Piggott A.M."/>
        </authorList>
    </citation>
    <scope>NUCLEOTIDE SEQUENCE</scope>
    <source>
        <strain evidence="2">MST-FP2251</strain>
    </source>
</reference>
<protein>
    <submittedName>
        <fullName evidence="2">Uncharacterized protein</fullName>
    </submittedName>
</protein>
<proteinExistence type="predicted"/>
<feature type="compositionally biased region" description="Polar residues" evidence="1">
    <location>
        <begin position="36"/>
        <end position="50"/>
    </location>
</feature>
<organism evidence="2 3">
    <name type="scientific">Aspergillus nanangensis</name>
    <dbReference type="NCBI Taxonomy" id="2582783"/>
    <lineage>
        <taxon>Eukaryota</taxon>
        <taxon>Fungi</taxon>
        <taxon>Dikarya</taxon>
        <taxon>Ascomycota</taxon>
        <taxon>Pezizomycotina</taxon>
        <taxon>Eurotiomycetes</taxon>
        <taxon>Eurotiomycetidae</taxon>
        <taxon>Eurotiales</taxon>
        <taxon>Aspergillaceae</taxon>
        <taxon>Aspergillus</taxon>
        <taxon>Aspergillus subgen. Circumdati</taxon>
    </lineage>
</organism>
<dbReference type="AlphaFoldDB" id="A0AAD4CWA6"/>
<dbReference type="Proteomes" id="UP001194746">
    <property type="component" value="Unassembled WGS sequence"/>
</dbReference>
<feature type="compositionally biased region" description="Basic residues" evidence="1">
    <location>
        <begin position="92"/>
        <end position="101"/>
    </location>
</feature>
<comment type="caution">
    <text evidence="2">The sequence shown here is derived from an EMBL/GenBank/DDBJ whole genome shotgun (WGS) entry which is preliminary data.</text>
</comment>
<gene>
    <name evidence="2" type="ORF">FE257_000484</name>
</gene>
<evidence type="ECO:0000313" key="2">
    <source>
        <dbReference type="EMBL" id="KAF9892892.1"/>
    </source>
</evidence>
<evidence type="ECO:0000256" key="1">
    <source>
        <dbReference type="SAM" id="MobiDB-lite"/>
    </source>
</evidence>
<keyword evidence="3" id="KW-1185">Reference proteome</keyword>
<dbReference type="EMBL" id="VCAU01000010">
    <property type="protein sequence ID" value="KAF9892892.1"/>
    <property type="molecule type" value="Genomic_DNA"/>
</dbReference>
<sequence length="417" mass="47078">MECLHSRISYASWRLKVFRELFLPYNSLSTSGNACRRTISTATPPQQQEQDAARDPDTTSTNSALQDNSPTVLRPSQLLPQSPLLAYPHPGLAKKHKKRLATHSDLDELRRNPWAMALASPPRMCALTGTRVPRSFLGDWGMVRPPESDEGLWMMPVGLMKDELDLPTPHNKLATETEPPREQFPRRSFHYLILRMVDRLPLIRRLTKALTGHAPGRKVSPIVRVLPFRWKHPHGPITSIEEKQVIWREDMPELVLRQMRSVVLRQLQRVSDKYKRTNAPNGVWRTLELGAYSDSALQEGLMTLDSFARMECGGVLVMGPPSNGDGVASGDDLGPSGDYSGDEDSISDFAFLPQTGSKVPVFDLRQLFSETDMEELRNHHPRFQSSALFFRPDDSATVEVMLALWKLKGLLKDDEPI</sequence>
<reference evidence="2" key="2">
    <citation type="submission" date="2020-02" db="EMBL/GenBank/DDBJ databases">
        <authorList>
            <person name="Gilchrist C.L.M."/>
            <person name="Chooi Y.-H."/>
        </authorList>
    </citation>
    <scope>NUCLEOTIDE SEQUENCE</scope>
    <source>
        <strain evidence="2">MST-FP2251</strain>
    </source>
</reference>
<evidence type="ECO:0000313" key="3">
    <source>
        <dbReference type="Proteomes" id="UP001194746"/>
    </source>
</evidence>
<feature type="compositionally biased region" description="Polar residues" evidence="1">
    <location>
        <begin position="58"/>
        <end position="71"/>
    </location>
</feature>
<name>A0AAD4CWA6_ASPNN</name>
<feature type="region of interest" description="Disordered" evidence="1">
    <location>
        <begin position="36"/>
        <end position="105"/>
    </location>
</feature>
<accession>A0AAD4CWA6</accession>
<feature type="compositionally biased region" description="Low complexity" evidence="1">
    <location>
        <begin position="75"/>
        <end position="85"/>
    </location>
</feature>